<gene>
    <name evidence="1" type="ORF">ODY93_12955</name>
</gene>
<accession>A0ABT6UFH5</accession>
<protein>
    <submittedName>
        <fullName evidence="1">Uncharacterized protein</fullName>
    </submittedName>
</protein>
<evidence type="ECO:0000313" key="2">
    <source>
        <dbReference type="Proteomes" id="UP001159075"/>
    </source>
</evidence>
<dbReference type="Proteomes" id="UP001159075">
    <property type="component" value="Unassembled WGS sequence"/>
</dbReference>
<reference evidence="1 2" key="1">
    <citation type="submission" date="2022-09" db="EMBL/GenBank/DDBJ databases">
        <title>The outer-membrane cytochrome OmcA is essential for infection of Shewanella oneidensis by a zebrafish-associated bacteriophage.</title>
        <authorList>
            <person name="Grenfell A.W."/>
            <person name="Intile P."/>
            <person name="Mcfarlane J."/>
            <person name="Leung D."/>
            <person name="Abdalla K."/>
            <person name="Wold M."/>
            <person name="Kees E."/>
            <person name="Gralnick J."/>
        </authorList>
    </citation>
    <scope>NUCLEOTIDE SEQUENCE [LARGE SCALE GENOMIC DNA]</scope>
    <source>
        <strain evidence="1 2">NF-5</strain>
    </source>
</reference>
<organism evidence="1 2">
    <name type="scientific">Shewanella xiamenensis</name>
    <dbReference type="NCBI Taxonomy" id="332186"/>
    <lineage>
        <taxon>Bacteria</taxon>
        <taxon>Pseudomonadati</taxon>
        <taxon>Pseudomonadota</taxon>
        <taxon>Gammaproteobacteria</taxon>
        <taxon>Alteromonadales</taxon>
        <taxon>Shewanellaceae</taxon>
        <taxon>Shewanella</taxon>
    </lineage>
</organism>
<sequence length="144" mass="16619">MDKNSDELNRAIFVGLALQTGLSQMQLSKWTQATNSNTVDRELYRKLVSPDSKSFRRWTKADLLFFQTLNLLNVAGFDLSSVKFNENKLISDINHPELGRFSFETLNLSPIEFDKECVRKPSEYFECSEADKLEFISKAKLIQK</sequence>
<name>A0ABT6UFH5_9GAMM</name>
<evidence type="ECO:0000313" key="1">
    <source>
        <dbReference type="EMBL" id="MDI5832480.1"/>
    </source>
</evidence>
<dbReference type="RefSeq" id="WP_282679445.1">
    <property type="nucleotide sequence ID" value="NZ_CP106875.1"/>
</dbReference>
<keyword evidence="2" id="KW-1185">Reference proteome</keyword>
<proteinExistence type="predicted"/>
<comment type="caution">
    <text evidence="1">The sequence shown here is derived from an EMBL/GenBank/DDBJ whole genome shotgun (WGS) entry which is preliminary data.</text>
</comment>
<dbReference type="EMBL" id="JAOTLW010000013">
    <property type="protein sequence ID" value="MDI5832480.1"/>
    <property type="molecule type" value="Genomic_DNA"/>
</dbReference>